<sequence length="91" mass="10500">VNSFQFSTKKKELILMVVTMTFTVRGTSFLLFIPFKKCNVFIPWKRNPQSAETIAPNEPLKIKRLKPFKELQRSKVLPDDKLSLLSSTLSL</sequence>
<dbReference type="AlphaFoldDB" id="A0A8C0LC10"/>
<protein>
    <submittedName>
        <fullName evidence="2">Uncharacterized protein</fullName>
    </submittedName>
</protein>
<evidence type="ECO:0000313" key="3">
    <source>
        <dbReference type="Proteomes" id="UP000694391"/>
    </source>
</evidence>
<reference evidence="2" key="1">
    <citation type="submission" date="2025-08" db="UniProtKB">
        <authorList>
            <consortium name="Ensembl"/>
        </authorList>
    </citation>
    <scope>IDENTIFICATION</scope>
</reference>
<reference evidence="2" key="2">
    <citation type="submission" date="2025-09" db="UniProtKB">
        <authorList>
            <consortium name="Ensembl"/>
        </authorList>
    </citation>
    <scope>IDENTIFICATION</scope>
</reference>
<keyword evidence="1" id="KW-1133">Transmembrane helix</keyword>
<keyword evidence="3" id="KW-1185">Reference proteome</keyword>
<keyword evidence="1" id="KW-0812">Transmembrane</keyword>
<organism evidence="2 3">
    <name type="scientific">Canis lupus dingo</name>
    <name type="common">dingo</name>
    <dbReference type="NCBI Taxonomy" id="286419"/>
    <lineage>
        <taxon>Eukaryota</taxon>
        <taxon>Metazoa</taxon>
        <taxon>Chordata</taxon>
        <taxon>Craniata</taxon>
        <taxon>Vertebrata</taxon>
        <taxon>Euteleostomi</taxon>
        <taxon>Mammalia</taxon>
        <taxon>Eutheria</taxon>
        <taxon>Laurasiatheria</taxon>
        <taxon>Carnivora</taxon>
        <taxon>Caniformia</taxon>
        <taxon>Canidae</taxon>
        <taxon>Canis</taxon>
    </lineage>
</organism>
<accession>A0A8C0LC10</accession>
<name>A0A8C0LC10_CANLU</name>
<evidence type="ECO:0000313" key="2">
    <source>
        <dbReference type="Ensembl" id="ENSCAFP00020027597.1"/>
    </source>
</evidence>
<keyword evidence="1" id="KW-0472">Membrane</keyword>
<dbReference type="Ensembl" id="ENSCAFT00020031863.1">
    <property type="protein sequence ID" value="ENSCAFP00020027597.1"/>
    <property type="gene ID" value="ENSCAFG00020021672.1"/>
</dbReference>
<dbReference type="Proteomes" id="UP000694391">
    <property type="component" value="Unplaced"/>
</dbReference>
<evidence type="ECO:0000256" key="1">
    <source>
        <dbReference type="SAM" id="Phobius"/>
    </source>
</evidence>
<feature type="transmembrane region" description="Helical" evidence="1">
    <location>
        <begin position="13"/>
        <end position="35"/>
    </location>
</feature>
<proteinExistence type="predicted"/>